<reference evidence="3 4" key="1">
    <citation type="submission" date="2020-03" db="EMBL/GenBank/DDBJ databases">
        <title>Draft Genome Sequence of Cudoniella acicularis.</title>
        <authorList>
            <person name="Buettner E."/>
            <person name="Kellner H."/>
        </authorList>
    </citation>
    <scope>NUCLEOTIDE SEQUENCE [LARGE SCALE GENOMIC DNA]</scope>
    <source>
        <strain evidence="3 4">DSM 108380</strain>
    </source>
</reference>
<name>A0A8H4R970_9HELO</name>
<dbReference type="Proteomes" id="UP000566819">
    <property type="component" value="Unassembled WGS sequence"/>
</dbReference>
<feature type="signal peptide" evidence="1">
    <location>
        <begin position="1"/>
        <end position="20"/>
    </location>
</feature>
<dbReference type="Pfam" id="PF01822">
    <property type="entry name" value="WSC"/>
    <property type="match status" value="1"/>
</dbReference>
<dbReference type="InterPro" id="IPR002889">
    <property type="entry name" value="WSC_carb-bd"/>
</dbReference>
<dbReference type="Pfam" id="PF09362">
    <property type="entry name" value="DUF1996"/>
    <property type="match status" value="1"/>
</dbReference>
<comment type="caution">
    <text evidence="3">The sequence shown here is derived from an EMBL/GenBank/DDBJ whole genome shotgun (WGS) entry which is preliminary data.</text>
</comment>
<dbReference type="PROSITE" id="PS51212">
    <property type="entry name" value="WSC"/>
    <property type="match status" value="1"/>
</dbReference>
<sequence>MRANMAYLLGLLASANLAVAFFRLPCAAPIVVERADPIVSPGQVSNHMHTIMGGNGFGFQMDYAATQASTCSSCAVVQDKSNYWVPTVYYRAKNGTFTSVGQTGGALIYYLQRQDSSAVNLMAFPEGFRMVAGNPFLRSYNNTLEQQAINWACIGSPHADTNGFPDYNCPDGLRAQVFFPSCWNGKDLDTPDHKSHVAYPSGLTTGECPPGFPVQFVSIFYEVLWDTPDFADMWYGNSQPFVLSHGDPTGYGLHGDFLNGWNVSVLQNAIDNCNNPDGILEDCQYFTTVTPDIAASCQVPSSIDEQVFGTVDKLPGCNPVQNGPEMATARSNCGAPTTISKPNFPFVDLTKSKHFAYIGCGTDPGGQPRTLLGASEQNNNMTVESCVDFCVSKGYRIAGLEYSTQCFCDNSFSKDRAPVPGLLQDCSMPCSGNDKEVCGGGALISLYQKCTDSTCHNVQLTFINGTASSAAHKPH</sequence>
<feature type="domain" description="WSC" evidence="2">
    <location>
        <begin position="354"/>
        <end position="450"/>
    </location>
</feature>
<dbReference type="PANTHER" id="PTHR43662:SF3">
    <property type="entry name" value="DOMAIN PROTEIN, PUTATIVE (AFU_ORTHOLOGUE AFUA_6G11970)-RELATED"/>
    <property type="match status" value="1"/>
</dbReference>
<dbReference type="EMBL" id="JAAMPI010001664">
    <property type="protein sequence ID" value="KAF4624411.1"/>
    <property type="molecule type" value="Genomic_DNA"/>
</dbReference>
<dbReference type="OrthoDB" id="74764at2759"/>
<organism evidence="3 4">
    <name type="scientific">Cudoniella acicularis</name>
    <dbReference type="NCBI Taxonomy" id="354080"/>
    <lineage>
        <taxon>Eukaryota</taxon>
        <taxon>Fungi</taxon>
        <taxon>Dikarya</taxon>
        <taxon>Ascomycota</taxon>
        <taxon>Pezizomycotina</taxon>
        <taxon>Leotiomycetes</taxon>
        <taxon>Helotiales</taxon>
        <taxon>Tricladiaceae</taxon>
        <taxon>Cudoniella</taxon>
    </lineage>
</organism>
<evidence type="ECO:0000313" key="4">
    <source>
        <dbReference type="Proteomes" id="UP000566819"/>
    </source>
</evidence>
<evidence type="ECO:0000313" key="3">
    <source>
        <dbReference type="EMBL" id="KAF4624411.1"/>
    </source>
</evidence>
<feature type="chain" id="PRO_5034302886" description="WSC domain-containing protein" evidence="1">
    <location>
        <begin position="21"/>
        <end position="475"/>
    </location>
</feature>
<dbReference type="InterPro" id="IPR018535">
    <property type="entry name" value="DUF1996"/>
</dbReference>
<evidence type="ECO:0000259" key="2">
    <source>
        <dbReference type="PROSITE" id="PS51212"/>
    </source>
</evidence>
<gene>
    <name evidence="3" type="ORF">G7Y89_g13760</name>
</gene>
<accession>A0A8H4R970</accession>
<evidence type="ECO:0000256" key="1">
    <source>
        <dbReference type="SAM" id="SignalP"/>
    </source>
</evidence>
<keyword evidence="1" id="KW-0732">Signal</keyword>
<proteinExistence type="predicted"/>
<dbReference type="AlphaFoldDB" id="A0A8H4R970"/>
<keyword evidence="4" id="KW-1185">Reference proteome</keyword>
<dbReference type="PANTHER" id="PTHR43662">
    <property type="match status" value="1"/>
</dbReference>
<protein>
    <recommendedName>
        <fullName evidence="2">WSC domain-containing protein</fullName>
    </recommendedName>
</protein>
<dbReference type="SMART" id="SM00321">
    <property type="entry name" value="WSC"/>
    <property type="match status" value="1"/>
</dbReference>